<evidence type="ECO:0000256" key="8">
    <source>
        <dbReference type="RuleBase" id="RU003767"/>
    </source>
</evidence>
<dbReference type="SUPFAM" id="SSF47113">
    <property type="entry name" value="Histone-fold"/>
    <property type="match status" value="1"/>
</dbReference>
<name>A0AAU9YXX2_PHORO</name>
<dbReference type="Pfam" id="PF00125">
    <property type="entry name" value="Histone"/>
    <property type="match status" value="1"/>
</dbReference>
<dbReference type="GO" id="GO:0007283">
    <property type="term" value="P:spermatogenesis"/>
    <property type="evidence" value="ECO:0007669"/>
    <property type="project" value="UniProtKB-KW"/>
</dbReference>
<dbReference type="GO" id="GO:0005721">
    <property type="term" value="C:pericentric heterochromatin"/>
    <property type="evidence" value="ECO:0007669"/>
    <property type="project" value="UniProtKB-ARBA"/>
</dbReference>
<keyword evidence="5 8" id="KW-0238">DNA-binding</keyword>
<comment type="similarity">
    <text evidence="2 8">Belongs to the histone H2A family.</text>
</comment>
<dbReference type="GO" id="GO:0051276">
    <property type="term" value="P:chromosome organization"/>
    <property type="evidence" value="ECO:0007669"/>
    <property type="project" value="UniProtKB-ARBA"/>
</dbReference>
<evidence type="ECO:0000259" key="9">
    <source>
        <dbReference type="Pfam" id="PF00125"/>
    </source>
</evidence>
<gene>
    <name evidence="10" type="primary">H2al2a</name>
    <name evidence="10" type="ORF">PHOROB_LOCUS3161</name>
</gene>
<evidence type="ECO:0000256" key="7">
    <source>
        <dbReference type="ARBA" id="ARBA00023269"/>
    </source>
</evidence>
<dbReference type="InterPro" id="IPR009072">
    <property type="entry name" value="Histone-fold"/>
</dbReference>
<dbReference type="GO" id="GO:0000786">
    <property type="term" value="C:nucleosome"/>
    <property type="evidence" value="ECO:0007669"/>
    <property type="project" value="UniProtKB-KW"/>
</dbReference>
<dbReference type="Proteomes" id="UP001152836">
    <property type="component" value="Unassembled WGS sequence"/>
</dbReference>
<keyword evidence="4" id="KW-0744">Spermatogenesis</keyword>
<proteinExistence type="inferred from homology"/>
<dbReference type="PRINTS" id="PR00620">
    <property type="entry name" value="HISTONEH2A"/>
</dbReference>
<dbReference type="GO" id="GO:0030154">
    <property type="term" value="P:cell differentiation"/>
    <property type="evidence" value="ECO:0007669"/>
    <property type="project" value="UniProtKB-KW"/>
</dbReference>
<dbReference type="SMART" id="SM00414">
    <property type="entry name" value="H2A"/>
    <property type="match status" value="1"/>
</dbReference>
<dbReference type="InterPro" id="IPR002119">
    <property type="entry name" value="Histone_H2A"/>
</dbReference>
<keyword evidence="7 8" id="KW-0544">Nucleosome core</keyword>
<evidence type="ECO:0000256" key="2">
    <source>
        <dbReference type="ARBA" id="ARBA00010691"/>
    </source>
</evidence>
<evidence type="ECO:0000256" key="1">
    <source>
        <dbReference type="ARBA" id="ARBA00004123"/>
    </source>
</evidence>
<dbReference type="GO" id="GO:0046982">
    <property type="term" value="F:protein heterodimerization activity"/>
    <property type="evidence" value="ECO:0007669"/>
    <property type="project" value="InterPro"/>
</dbReference>
<comment type="caution">
    <text evidence="10">The sequence shown here is derived from an EMBL/GenBank/DDBJ whole genome shotgun (WGS) entry which is preliminary data.</text>
</comment>
<dbReference type="Gene3D" id="1.10.20.10">
    <property type="entry name" value="Histone, subunit A"/>
    <property type="match status" value="1"/>
</dbReference>
<evidence type="ECO:0000256" key="3">
    <source>
        <dbReference type="ARBA" id="ARBA00022782"/>
    </source>
</evidence>
<evidence type="ECO:0000256" key="6">
    <source>
        <dbReference type="ARBA" id="ARBA00023242"/>
    </source>
</evidence>
<dbReference type="GO" id="GO:0003677">
    <property type="term" value="F:DNA binding"/>
    <property type="evidence" value="ECO:0007669"/>
    <property type="project" value="UniProtKB-KW"/>
</dbReference>
<keyword evidence="11" id="KW-1185">Reference proteome</keyword>
<dbReference type="GO" id="GO:0005634">
    <property type="term" value="C:nucleus"/>
    <property type="evidence" value="ECO:0007669"/>
    <property type="project" value="UniProtKB-SubCell"/>
</dbReference>
<evidence type="ECO:0000256" key="4">
    <source>
        <dbReference type="ARBA" id="ARBA00022871"/>
    </source>
</evidence>
<evidence type="ECO:0000313" key="10">
    <source>
        <dbReference type="EMBL" id="CAH6779648.1"/>
    </source>
</evidence>
<keyword evidence="8" id="KW-0158">Chromosome</keyword>
<protein>
    <recommendedName>
        <fullName evidence="8">Histone H2A</fullName>
    </recommendedName>
</protein>
<evidence type="ECO:0000256" key="5">
    <source>
        <dbReference type="ARBA" id="ARBA00023125"/>
    </source>
</evidence>
<accession>A0AAU9YXX2</accession>
<comment type="subcellular location">
    <subcellularLocation>
        <location evidence="1 8">Nucleus</location>
    </subcellularLocation>
</comment>
<dbReference type="EMBL" id="CALSGD010000624">
    <property type="protein sequence ID" value="CAH6779648.1"/>
    <property type="molecule type" value="Genomic_DNA"/>
</dbReference>
<comment type="subunit">
    <text evidence="8">The nucleosome is a histone octamer containing two molecules each of H2A, H2B, H3 and H4 assembled in one H3-H4 heterotetramer and two H2A-H2B heterodimers. The octamer wraps approximately 147 bp of DNA.</text>
</comment>
<dbReference type="AlphaFoldDB" id="A0AAU9YXX2"/>
<dbReference type="GO" id="GO:0030527">
    <property type="term" value="F:structural constituent of chromatin"/>
    <property type="evidence" value="ECO:0007669"/>
    <property type="project" value="InterPro"/>
</dbReference>
<dbReference type="PANTHER" id="PTHR23430">
    <property type="entry name" value="HISTONE H2A"/>
    <property type="match status" value="1"/>
</dbReference>
<dbReference type="FunFam" id="1.10.20.10:FF:000095">
    <property type="entry name" value="Histone H2A"/>
    <property type="match status" value="1"/>
</dbReference>
<dbReference type="InterPro" id="IPR007125">
    <property type="entry name" value="H2A/H2B/H3"/>
</dbReference>
<keyword evidence="3" id="KW-0221">Differentiation</keyword>
<dbReference type="CDD" id="cd00074">
    <property type="entry name" value="HFD_H2A"/>
    <property type="match status" value="1"/>
</dbReference>
<organism evidence="10 11">
    <name type="scientific">Phodopus roborovskii</name>
    <name type="common">Roborovski's desert hamster</name>
    <name type="synonym">Cricetulus roborovskii</name>
    <dbReference type="NCBI Taxonomy" id="109678"/>
    <lineage>
        <taxon>Eukaryota</taxon>
        <taxon>Metazoa</taxon>
        <taxon>Chordata</taxon>
        <taxon>Craniata</taxon>
        <taxon>Vertebrata</taxon>
        <taxon>Euteleostomi</taxon>
        <taxon>Mammalia</taxon>
        <taxon>Eutheria</taxon>
        <taxon>Euarchontoglires</taxon>
        <taxon>Glires</taxon>
        <taxon>Rodentia</taxon>
        <taxon>Myomorpha</taxon>
        <taxon>Muroidea</taxon>
        <taxon>Cricetidae</taxon>
        <taxon>Cricetinae</taxon>
        <taxon>Phodopus</taxon>
    </lineage>
</organism>
<reference evidence="10" key="1">
    <citation type="submission" date="2022-06" db="EMBL/GenBank/DDBJ databases">
        <authorList>
            <person name="Andreotti S."/>
            <person name="Wyler E."/>
        </authorList>
    </citation>
    <scope>NUCLEOTIDE SEQUENCE</scope>
</reference>
<evidence type="ECO:0000313" key="11">
    <source>
        <dbReference type="Proteomes" id="UP001152836"/>
    </source>
</evidence>
<sequence>MAGKKRRRNITRSARAELQFPVSRVDRFLREGNYSRRLSSSAPVFLAGILEYLTSNILELAGEEAHINGRKRITPEHVYRVVQNNEHLQELFKEDANSGVDEVPEEANDN</sequence>
<feature type="domain" description="Core Histone H2A/H2B/H3" evidence="9">
    <location>
        <begin position="2"/>
        <end position="81"/>
    </location>
</feature>
<keyword evidence="6 8" id="KW-0539">Nucleus</keyword>